<dbReference type="EMBL" id="OZ034819">
    <property type="protein sequence ID" value="CAL1398352.1"/>
    <property type="molecule type" value="Genomic_DNA"/>
</dbReference>
<evidence type="ECO:0000313" key="2">
    <source>
        <dbReference type="Proteomes" id="UP001497516"/>
    </source>
</evidence>
<dbReference type="Proteomes" id="UP001497516">
    <property type="component" value="Chromosome 6"/>
</dbReference>
<gene>
    <name evidence="1" type="ORF">LTRI10_LOCUS38588</name>
</gene>
<evidence type="ECO:0000313" key="1">
    <source>
        <dbReference type="EMBL" id="CAL1398352.1"/>
    </source>
</evidence>
<protein>
    <recommendedName>
        <fullName evidence="3">Aminotransferase-like plant mobile domain-containing protein</fullName>
    </recommendedName>
</protein>
<dbReference type="AlphaFoldDB" id="A0AAV2FK37"/>
<sequence>MPARIVRFADFLKPNSTVSETVNEWTRRLWQSSVDCELFRSGEGLSGCDWFFRVFNTHSNEDLQKFCAILWFIWKERCNHMFNNHKLEEEIIPNAIVRISY</sequence>
<reference evidence="1 2" key="1">
    <citation type="submission" date="2024-04" db="EMBL/GenBank/DDBJ databases">
        <authorList>
            <person name="Fracassetti M."/>
        </authorList>
    </citation>
    <scope>NUCLEOTIDE SEQUENCE [LARGE SCALE GENOMIC DNA]</scope>
</reference>
<keyword evidence="2" id="KW-1185">Reference proteome</keyword>
<proteinExistence type="predicted"/>
<evidence type="ECO:0008006" key="3">
    <source>
        <dbReference type="Google" id="ProtNLM"/>
    </source>
</evidence>
<organism evidence="1 2">
    <name type="scientific">Linum trigynum</name>
    <dbReference type="NCBI Taxonomy" id="586398"/>
    <lineage>
        <taxon>Eukaryota</taxon>
        <taxon>Viridiplantae</taxon>
        <taxon>Streptophyta</taxon>
        <taxon>Embryophyta</taxon>
        <taxon>Tracheophyta</taxon>
        <taxon>Spermatophyta</taxon>
        <taxon>Magnoliopsida</taxon>
        <taxon>eudicotyledons</taxon>
        <taxon>Gunneridae</taxon>
        <taxon>Pentapetalae</taxon>
        <taxon>rosids</taxon>
        <taxon>fabids</taxon>
        <taxon>Malpighiales</taxon>
        <taxon>Linaceae</taxon>
        <taxon>Linum</taxon>
    </lineage>
</organism>
<name>A0AAV2FK37_9ROSI</name>
<accession>A0AAV2FK37</accession>